<dbReference type="Pfam" id="PF06769">
    <property type="entry name" value="YoeB_toxin"/>
    <property type="match status" value="1"/>
</dbReference>
<keyword evidence="3" id="KW-0540">Nuclease</keyword>
<keyword evidence="4" id="KW-0255">Endonuclease</keyword>
<evidence type="ECO:0000256" key="6">
    <source>
        <dbReference type="ARBA" id="ARBA00030388"/>
    </source>
</evidence>
<dbReference type="HOGENOM" id="CLU_169492_3_1_4"/>
<gene>
    <name evidence="7" type="ordered locus">CNE_2c12770</name>
</gene>
<dbReference type="GO" id="GO:0045892">
    <property type="term" value="P:negative regulation of DNA-templated transcription"/>
    <property type="evidence" value="ECO:0007669"/>
    <property type="project" value="TreeGrafter"/>
</dbReference>
<keyword evidence="2" id="KW-1277">Toxin-antitoxin system</keyword>
<evidence type="ECO:0000313" key="7">
    <source>
        <dbReference type="EMBL" id="AEI80241.1"/>
    </source>
</evidence>
<dbReference type="InterPro" id="IPR009614">
    <property type="entry name" value="YoeB_toxin"/>
</dbReference>
<dbReference type="GO" id="GO:0016787">
    <property type="term" value="F:hydrolase activity"/>
    <property type="evidence" value="ECO:0007669"/>
    <property type="project" value="UniProtKB-KW"/>
</dbReference>
<dbReference type="Proteomes" id="UP000006798">
    <property type="component" value="Chromosome 2"/>
</dbReference>
<protein>
    <recommendedName>
        <fullName evidence="6">Putative mRNA interferase YoeB</fullName>
    </recommendedName>
</protein>
<comment type="similarity">
    <text evidence="1">Belongs to the YoeB family.</text>
</comment>
<dbReference type="AlphaFoldDB" id="F8GN53"/>
<dbReference type="NCBIfam" id="TIGR02116">
    <property type="entry name" value="toxin_Txe_YoeB"/>
    <property type="match status" value="1"/>
</dbReference>
<dbReference type="Gene3D" id="3.30.2310.20">
    <property type="entry name" value="RelE-like"/>
    <property type="match status" value="1"/>
</dbReference>
<dbReference type="InterPro" id="IPR035093">
    <property type="entry name" value="RelE/ParE_toxin_dom_sf"/>
</dbReference>
<evidence type="ECO:0000313" key="8">
    <source>
        <dbReference type="Proteomes" id="UP000006798"/>
    </source>
</evidence>
<proteinExistence type="inferred from homology"/>
<reference evidence="7 8" key="1">
    <citation type="journal article" date="2011" name="J. Bacteriol.">
        <title>Complete genome sequence of the type strain Cupriavidus necator N-1.</title>
        <authorList>
            <person name="Poehlein A."/>
            <person name="Kusian B."/>
            <person name="Friedrich B."/>
            <person name="Daniel R."/>
            <person name="Bowien B."/>
        </authorList>
    </citation>
    <scope>NUCLEOTIDE SEQUENCE [LARGE SCALE GENOMIC DNA]</scope>
    <source>
        <strain evidence="8">ATCC 43291 / DSM 13513 / CCUG 52238 / LMG 8453 / N-1</strain>
    </source>
</reference>
<dbReference type="PANTHER" id="PTHR38039">
    <property type="entry name" value="TOXIN YOEB"/>
    <property type="match status" value="1"/>
</dbReference>
<sequence>MPAGPCIANFDIVSRLPPAGIGKPEGLKGNLSGFWSRRIDDTNRLVYAADNEALRIVSCRYHDGDK</sequence>
<evidence type="ECO:0000256" key="1">
    <source>
        <dbReference type="ARBA" id="ARBA00008172"/>
    </source>
</evidence>
<dbReference type="GO" id="GO:0006401">
    <property type="term" value="P:RNA catabolic process"/>
    <property type="evidence" value="ECO:0007669"/>
    <property type="project" value="InterPro"/>
</dbReference>
<evidence type="ECO:0000256" key="5">
    <source>
        <dbReference type="ARBA" id="ARBA00022801"/>
    </source>
</evidence>
<dbReference type="KEGG" id="cnc:CNE_2c12770"/>
<dbReference type="PANTHER" id="PTHR38039:SF1">
    <property type="entry name" value="TOXIN YOEB"/>
    <property type="match status" value="1"/>
</dbReference>
<dbReference type="EMBL" id="CP002878">
    <property type="protein sequence ID" value="AEI80241.1"/>
    <property type="molecule type" value="Genomic_DNA"/>
</dbReference>
<keyword evidence="5" id="KW-0378">Hydrolase</keyword>
<name>F8GN53_CUPNN</name>
<accession>F8GN53</accession>
<organism evidence="7 8">
    <name type="scientific">Cupriavidus necator (strain ATCC 43291 / DSM 13513 / CCUG 52238 / LMG 8453 / N-1)</name>
    <name type="common">Ralstonia eutropha</name>
    <dbReference type="NCBI Taxonomy" id="1042878"/>
    <lineage>
        <taxon>Bacteria</taxon>
        <taxon>Pseudomonadati</taxon>
        <taxon>Pseudomonadota</taxon>
        <taxon>Betaproteobacteria</taxon>
        <taxon>Burkholderiales</taxon>
        <taxon>Burkholderiaceae</taxon>
        <taxon>Cupriavidus</taxon>
    </lineage>
</organism>
<evidence type="ECO:0000256" key="3">
    <source>
        <dbReference type="ARBA" id="ARBA00022722"/>
    </source>
</evidence>
<dbReference type="GO" id="GO:0004519">
    <property type="term" value="F:endonuclease activity"/>
    <property type="evidence" value="ECO:0007669"/>
    <property type="project" value="UniProtKB-KW"/>
</dbReference>
<evidence type="ECO:0000256" key="4">
    <source>
        <dbReference type="ARBA" id="ARBA00022759"/>
    </source>
</evidence>
<dbReference type="SUPFAM" id="SSF143011">
    <property type="entry name" value="RelE-like"/>
    <property type="match status" value="1"/>
</dbReference>
<evidence type="ECO:0000256" key="2">
    <source>
        <dbReference type="ARBA" id="ARBA00022649"/>
    </source>
</evidence>